<evidence type="ECO:0000313" key="1">
    <source>
        <dbReference type="EMBL" id="MBC8588104.1"/>
    </source>
</evidence>
<dbReference type="EMBL" id="JACRTG010000018">
    <property type="protein sequence ID" value="MBC8588104.1"/>
    <property type="molecule type" value="Genomic_DNA"/>
</dbReference>
<organism evidence="1 2">
    <name type="scientific">Paratissierella segnis</name>
    <dbReference type="NCBI Taxonomy" id="2763679"/>
    <lineage>
        <taxon>Bacteria</taxon>
        <taxon>Bacillati</taxon>
        <taxon>Bacillota</taxon>
        <taxon>Tissierellia</taxon>
        <taxon>Tissierellales</taxon>
        <taxon>Tissierellaceae</taxon>
        <taxon>Paratissierella</taxon>
    </lineage>
</organism>
<gene>
    <name evidence="1" type="ORF">H8707_07620</name>
</gene>
<proteinExistence type="predicted"/>
<keyword evidence="2" id="KW-1185">Reference proteome</keyword>
<accession>A0A926IJK0</accession>
<name>A0A926IJK0_9FIRM</name>
<protein>
    <submittedName>
        <fullName evidence="1">Uncharacterized protein</fullName>
    </submittedName>
</protein>
<reference evidence="1" key="1">
    <citation type="submission" date="2020-08" db="EMBL/GenBank/DDBJ databases">
        <title>Genome public.</title>
        <authorList>
            <person name="Liu C."/>
            <person name="Sun Q."/>
        </authorList>
    </citation>
    <scope>NUCLEOTIDE SEQUENCE</scope>
    <source>
        <strain evidence="1">BX21</strain>
    </source>
</reference>
<dbReference type="Proteomes" id="UP000601171">
    <property type="component" value="Unassembled WGS sequence"/>
</dbReference>
<dbReference type="AlphaFoldDB" id="A0A926IJK0"/>
<sequence length="76" mass="8850">MSNYIIDEQGKKEVEGNFEILYVGNESAGYKTQRELEEQQKLEEDLFNSILPSEKEILMAEIELNIINLLLEMEVI</sequence>
<comment type="caution">
    <text evidence="1">The sequence shown here is derived from an EMBL/GenBank/DDBJ whole genome shotgun (WGS) entry which is preliminary data.</text>
</comment>
<dbReference type="RefSeq" id="WP_262429558.1">
    <property type="nucleotide sequence ID" value="NZ_JACRTG010000018.1"/>
</dbReference>
<evidence type="ECO:0000313" key="2">
    <source>
        <dbReference type="Proteomes" id="UP000601171"/>
    </source>
</evidence>